<dbReference type="PANTHER" id="PTHR11014">
    <property type="entry name" value="PEPTIDASE M20 FAMILY MEMBER"/>
    <property type="match status" value="1"/>
</dbReference>
<dbReference type="STRING" id="928856.SAMN04488049_104136"/>
<dbReference type="EMBL" id="CYSD01000039">
    <property type="protein sequence ID" value="CUH80356.1"/>
    <property type="molecule type" value="Genomic_DNA"/>
</dbReference>
<organism evidence="4 5">
    <name type="scientific">Tritonibacter multivorans</name>
    <dbReference type="NCBI Taxonomy" id="928856"/>
    <lineage>
        <taxon>Bacteria</taxon>
        <taxon>Pseudomonadati</taxon>
        <taxon>Pseudomonadota</taxon>
        <taxon>Alphaproteobacteria</taxon>
        <taxon>Rhodobacterales</taxon>
        <taxon>Paracoccaceae</taxon>
        <taxon>Tritonibacter</taxon>
    </lineage>
</organism>
<dbReference type="FunFam" id="3.30.70.360:FF:000001">
    <property type="entry name" value="N-acetyldiaminopimelate deacetylase"/>
    <property type="match status" value="1"/>
</dbReference>
<feature type="binding site" evidence="2">
    <location>
        <position position="165"/>
    </location>
    <ligand>
        <name>Mn(2+)</name>
        <dbReference type="ChEBI" id="CHEBI:29035"/>
        <label>2</label>
    </ligand>
</feature>
<dbReference type="SUPFAM" id="SSF53187">
    <property type="entry name" value="Zn-dependent exopeptidases"/>
    <property type="match status" value="1"/>
</dbReference>
<evidence type="ECO:0000259" key="3">
    <source>
        <dbReference type="Pfam" id="PF07687"/>
    </source>
</evidence>
<dbReference type="EC" id="3.-.-.-" evidence="4"/>
<evidence type="ECO:0000313" key="4">
    <source>
        <dbReference type="EMBL" id="CUH80356.1"/>
    </source>
</evidence>
<evidence type="ECO:0000313" key="5">
    <source>
        <dbReference type="Proteomes" id="UP000052022"/>
    </source>
</evidence>
<keyword evidence="5" id="KW-1185">Reference proteome</keyword>
<comment type="cofactor">
    <cofactor evidence="2">
        <name>Mn(2+)</name>
        <dbReference type="ChEBI" id="CHEBI:29035"/>
    </cofactor>
    <text evidence="2">The Mn(2+) ion enhances activity.</text>
</comment>
<dbReference type="RefSeq" id="WP_058290881.1">
    <property type="nucleotide sequence ID" value="NZ_CYSD01000039.1"/>
</dbReference>
<dbReference type="AlphaFoldDB" id="A0A0P1GFN4"/>
<protein>
    <submittedName>
        <fullName evidence="4">Putative hydrolase YxeP</fullName>
        <ecNumber evidence="4">3.-.-.-</ecNumber>
    </submittedName>
</protein>
<feature type="domain" description="Peptidase M20 dimerisation" evidence="3">
    <location>
        <begin position="189"/>
        <end position="275"/>
    </location>
</feature>
<dbReference type="Pfam" id="PF07687">
    <property type="entry name" value="M20_dimer"/>
    <property type="match status" value="1"/>
</dbReference>
<dbReference type="OrthoDB" id="9777385at2"/>
<dbReference type="InterPro" id="IPR011650">
    <property type="entry name" value="Peptidase_M20_dimer"/>
</dbReference>
<dbReference type="GO" id="GO:0050118">
    <property type="term" value="F:N-acetyldiaminopimelate deacetylase activity"/>
    <property type="evidence" value="ECO:0007669"/>
    <property type="project" value="UniProtKB-ARBA"/>
</dbReference>
<dbReference type="PANTHER" id="PTHR11014:SF63">
    <property type="entry name" value="METALLOPEPTIDASE, PUTATIVE (AFU_ORTHOLOGUE AFUA_6G09600)-RELATED"/>
    <property type="match status" value="1"/>
</dbReference>
<name>A0A0P1GFN4_9RHOB</name>
<dbReference type="Pfam" id="PF01546">
    <property type="entry name" value="Peptidase_M20"/>
    <property type="match status" value="1"/>
</dbReference>
<dbReference type="CDD" id="cd05666">
    <property type="entry name" value="M20_Acy1-like"/>
    <property type="match status" value="1"/>
</dbReference>
<dbReference type="GO" id="GO:0019877">
    <property type="term" value="P:diaminopimelate biosynthetic process"/>
    <property type="evidence" value="ECO:0007669"/>
    <property type="project" value="UniProtKB-ARBA"/>
</dbReference>
<keyword evidence="2" id="KW-0479">Metal-binding</keyword>
<dbReference type="GO" id="GO:0046872">
    <property type="term" value="F:metal ion binding"/>
    <property type="evidence" value="ECO:0007669"/>
    <property type="project" value="UniProtKB-KW"/>
</dbReference>
<proteinExistence type="predicted"/>
<keyword evidence="2" id="KW-0464">Manganese</keyword>
<keyword evidence="1 4" id="KW-0378">Hydrolase</keyword>
<dbReference type="Proteomes" id="UP000052022">
    <property type="component" value="Unassembled WGS sequence"/>
</dbReference>
<sequence>MPVKNRFAELQDEITAWRRDLHENPEILFETHRTSAMVAEKLREFGCEEVVEGIGRTGVVGVIKGKSDASGKVIGLRADMDALPIHEETGVDYASKTPGAMHACGHDGHTAMLLGAAKYLSETRNFDGTVVVIFQPAEEGGGGGKEMCDDGMMDRWGVQEVYGMHNWPGYPVGEFAIRSGAFFAATDQFDITFTGRGGHAAKPQETVDSTVMAAQAVLALQTIASRNADPVHQIVVSVTSFETSSNAFNVIPERVRIKGTVRTMDKGIRDLAEQRIGEVCTGIAATFGGAVDVKYMRGYPVMVNHDDQTEFAAEVARGIAGDCEEAPLVMGGEDFAYMLEERPGAYILVGNGDTAAVHHPKYNFNDDAIPAGCSWWAEVVEKRMPAAN</sequence>
<feature type="binding site" evidence="2">
    <location>
        <position position="104"/>
    </location>
    <ligand>
        <name>Mn(2+)</name>
        <dbReference type="ChEBI" id="CHEBI:29035"/>
        <label>2</label>
    </ligand>
</feature>
<dbReference type="NCBIfam" id="TIGR01891">
    <property type="entry name" value="amidohydrolases"/>
    <property type="match status" value="1"/>
</dbReference>
<dbReference type="InterPro" id="IPR017439">
    <property type="entry name" value="Amidohydrolase"/>
</dbReference>
<reference evidence="4 5" key="1">
    <citation type="submission" date="2015-09" db="EMBL/GenBank/DDBJ databases">
        <authorList>
            <consortium name="Swine Surveillance"/>
        </authorList>
    </citation>
    <scope>NUCLEOTIDE SEQUENCE [LARGE SCALE GENOMIC DNA]</scope>
    <source>
        <strain evidence="4 5">CECT 7557</strain>
    </source>
</reference>
<dbReference type="PIRSF" id="PIRSF005962">
    <property type="entry name" value="Pept_M20D_amidohydro"/>
    <property type="match status" value="1"/>
</dbReference>
<accession>A0A0P1GFN4</accession>
<feature type="binding site" evidence="2">
    <location>
        <position position="358"/>
    </location>
    <ligand>
        <name>Mn(2+)</name>
        <dbReference type="ChEBI" id="CHEBI:29035"/>
        <label>2</label>
    </ligand>
</feature>
<gene>
    <name evidence="4" type="primary">yxeP_1</name>
    <name evidence="4" type="ORF">TRM7557_02853</name>
</gene>
<feature type="binding site" evidence="2">
    <location>
        <position position="106"/>
    </location>
    <ligand>
        <name>Mn(2+)</name>
        <dbReference type="ChEBI" id="CHEBI:29035"/>
        <label>2</label>
    </ligand>
</feature>
<feature type="binding site" evidence="2">
    <location>
        <position position="139"/>
    </location>
    <ligand>
        <name>Mn(2+)</name>
        <dbReference type="ChEBI" id="CHEBI:29035"/>
        <label>2</label>
    </ligand>
</feature>
<dbReference type="Gene3D" id="3.40.630.10">
    <property type="entry name" value="Zn peptidases"/>
    <property type="match status" value="1"/>
</dbReference>
<evidence type="ECO:0000256" key="2">
    <source>
        <dbReference type="PIRSR" id="PIRSR005962-1"/>
    </source>
</evidence>
<dbReference type="InterPro" id="IPR002933">
    <property type="entry name" value="Peptidase_M20"/>
</dbReference>
<dbReference type="Gene3D" id="3.30.70.360">
    <property type="match status" value="1"/>
</dbReference>
<dbReference type="SUPFAM" id="SSF55031">
    <property type="entry name" value="Bacterial exopeptidase dimerisation domain"/>
    <property type="match status" value="1"/>
</dbReference>
<dbReference type="InterPro" id="IPR036264">
    <property type="entry name" value="Bact_exopeptidase_dim_dom"/>
</dbReference>
<evidence type="ECO:0000256" key="1">
    <source>
        <dbReference type="ARBA" id="ARBA00022801"/>
    </source>
</evidence>